<evidence type="ECO:0000313" key="6">
    <source>
        <dbReference type="EMBL" id="CAG9316418.1"/>
    </source>
</evidence>
<dbReference type="GO" id="GO:0005509">
    <property type="term" value="F:calcium ion binding"/>
    <property type="evidence" value="ECO:0007669"/>
    <property type="project" value="InterPro"/>
</dbReference>
<dbReference type="PANTHER" id="PTHR44324">
    <property type="entry name" value="WD40 REPEAT DOMAIN 95"/>
    <property type="match status" value="1"/>
</dbReference>
<organism evidence="6 7">
    <name type="scientific">Blepharisma stoltei</name>
    <dbReference type="NCBI Taxonomy" id="1481888"/>
    <lineage>
        <taxon>Eukaryota</taxon>
        <taxon>Sar</taxon>
        <taxon>Alveolata</taxon>
        <taxon>Ciliophora</taxon>
        <taxon>Postciliodesmatophora</taxon>
        <taxon>Heterotrichea</taxon>
        <taxon>Heterotrichida</taxon>
        <taxon>Blepharismidae</taxon>
        <taxon>Blepharisma</taxon>
    </lineage>
</organism>
<dbReference type="InterPro" id="IPR019775">
    <property type="entry name" value="WD40_repeat_CS"/>
</dbReference>
<evidence type="ECO:0000256" key="4">
    <source>
        <dbReference type="PROSITE-ProRule" id="PRU00221"/>
    </source>
</evidence>
<dbReference type="InterPro" id="IPR002048">
    <property type="entry name" value="EF_hand_dom"/>
</dbReference>
<dbReference type="EMBL" id="CAJZBQ010000015">
    <property type="protein sequence ID" value="CAG9316418.1"/>
    <property type="molecule type" value="Genomic_DNA"/>
</dbReference>
<feature type="repeat" description="WD" evidence="4">
    <location>
        <begin position="388"/>
        <end position="420"/>
    </location>
</feature>
<protein>
    <recommendedName>
        <fullName evidence="5">EF-hand domain-containing protein</fullName>
    </recommendedName>
</protein>
<feature type="repeat" description="WD" evidence="4">
    <location>
        <begin position="431"/>
        <end position="472"/>
    </location>
</feature>
<dbReference type="PANTHER" id="PTHR44324:SF4">
    <property type="entry name" value="WD40 REPEAT DOMAIN 95"/>
    <property type="match status" value="1"/>
</dbReference>
<keyword evidence="7" id="KW-1185">Reference proteome</keyword>
<dbReference type="SUPFAM" id="SSF50952">
    <property type="entry name" value="Soluble quinoprotein glucose dehydrogenase"/>
    <property type="match status" value="1"/>
</dbReference>
<dbReference type="InterPro" id="IPR020472">
    <property type="entry name" value="WD40_PAC1"/>
</dbReference>
<feature type="repeat" description="WD" evidence="4">
    <location>
        <begin position="206"/>
        <end position="247"/>
    </location>
</feature>
<name>A0AAU9ITE8_9CILI</name>
<evidence type="ECO:0000313" key="7">
    <source>
        <dbReference type="Proteomes" id="UP001162131"/>
    </source>
</evidence>
<dbReference type="Pfam" id="PF13499">
    <property type="entry name" value="EF-hand_7"/>
    <property type="match status" value="1"/>
</dbReference>
<accession>A0AAU9ITE8</accession>
<dbReference type="InterPro" id="IPR051242">
    <property type="entry name" value="WD-EF-hand_domain"/>
</dbReference>
<dbReference type="PROSITE" id="PS00678">
    <property type="entry name" value="WD_REPEATS_1"/>
    <property type="match status" value="2"/>
</dbReference>
<dbReference type="InterPro" id="IPR011992">
    <property type="entry name" value="EF-hand-dom_pair"/>
</dbReference>
<dbReference type="InterPro" id="IPR011041">
    <property type="entry name" value="Quinoprot_gluc/sorb_DH_b-prop"/>
</dbReference>
<dbReference type="CDD" id="cd00051">
    <property type="entry name" value="EFh"/>
    <property type="match status" value="1"/>
</dbReference>
<dbReference type="Gene3D" id="1.10.238.10">
    <property type="entry name" value="EF-hand"/>
    <property type="match status" value="1"/>
</dbReference>
<keyword evidence="1 4" id="KW-0853">WD repeat</keyword>
<dbReference type="PROSITE" id="PS00018">
    <property type="entry name" value="EF_HAND_1"/>
    <property type="match status" value="2"/>
</dbReference>
<dbReference type="Gene3D" id="2.130.10.10">
    <property type="entry name" value="YVTN repeat-like/Quinoprotein amine dehydrogenase"/>
    <property type="match status" value="4"/>
</dbReference>
<comment type="caution">
    <text evidence="6">The sequence shown here is derived from an EMBL/GenBank/DDBJ whole genome shotgun (WGS) entry which is preliminary data.</text>
</comment>
<evidence type="ECO:0000256" key="3">
    <source>
        <dbReference type="ARBA" id="ARBA00022837"/>
    </source>
</evidence>
<dbReference type="Proteomes" id="UP001162131">
    <property type="component" value="Unassembled WGS sequence"/>
</dbReference>
<dbReference type="SUPFAM" id="SSF47473">
    <property type="entry name" value="EF-hand"/>
    <property type="match status" value="1"/>
</dbReference>
<feature type="repeat" description="WD" evidence="4">
    <location>
        <begin position="516"/>
        <end position="557"/>
    </location>
</feature>
<dbReference type="PRINTS" id="PR00320">
    <property type="entry name" value="GPROTEINBRPT"/>
</dbReference>
<feature type="domain" description="EF-hand" evidence="5">
    <location>
        <begin position="62"/>
        <end position="97"/>
    </location>
</feature>
<evidence type="ECO:0000256" key="2">
    <source>
        <dbReference type="ARBA" id="ARBA00022737"/>
    </source>
</evidence>
<dbReference type="SMART" id="SM00320">
    <property type="entry name" value="WD40"/>
    <property type="match status" value="13"/>
</dbReference>
<dbReference type="SMART" id="SM00054">
    <property type="entry name" value="EFh"/>
    <property type="match status" value="2"/>
</dbReference>
<sequence length="958" mass="109624">MKSKRIISPEKAGYVANLKISDNQILTGDVQDIISNLEKDSEDEKLEDEEIISSLTEKINKKRLLKLKEKFNQADTDQGGALELEEFVAAFGSVLGKNLTKRELVQLFMRIDTNSDGSIDWDEFMNFIILENENLAHMRAEHCEYYNPKIPDPTASQKTNLHNDMISKLLIINSGEATDTCRYVTGSYDGTVKIWNPSTLTPITSIQVSENWVTSLAYLKNYERLAAGSTDRSISFYDLNKSNESISNPLSRINDLRGIPLCMEYIEDDSMFIAGDDQGYIYLYKLYDGWHICNTRMPCHKTDLISTQNSQLSNHEKNISKQKQEAPIKGVKFKTHFMENIEIMEKNIHSSWITKVEYIPDLDSLMTCSLDKTITQFDLERHQVKSTYNYHKKGVLSFVWCPDFKFVASCGEERVITLWNPYNKKGAKTLLQGHNSAIIDIALNQDKFQLVSLGTDKVVKVWDIRTYKCVQTIVDKTIYRPENRLTGVYFNPNINSLLLTSKKINVWPFKAQEELPTSHESIVTCAIFNRNFNCIISGDEESNIHIWNLKDGKLLFKFSEAHGRNRITAMSLDSSHRRLITGGHDGSIKMWNFNNGHCLREFNYDQEPKEVSKIMFIGNENSSKLQHIVSVGWDKHVYVWPDENDQVVSWIKCLPKSGQLGHTDDILSLAYSPKDRFVITGGQSGQIIAWHFETGFPRAYLHEIDSTLLPSPERPSKAVEELIYATNKEKLLSISADCLLRFWDLREMRPSKTVDITHCDNDLITCAYLSSNEITLVTGDESGNVKIWNVLDNLEVEALLYFNAHQGAISSLQLFSVEDCISNLLLTTGLDRNVKLFTEEGYYLGYFGQAKTWNLEYPSTDSPPKSPKQNRQVFVNSGSPRSAKFHIEEEAKESPKPIKYISIDRPKTNKIDTTSSDVFRRINIEKFKIEQIPSSWEESYRSKTGKNLNLSVTMEKKR</sequence>
<keyword evidence="3" id="KW-0106">Calcium</keyword>
<feature type="repeat" description="WD" evidence="4">
    <location>
        <begin position="659"/>
        <end position="695"/>
    </location>
</feature>
<dbReference type="InterPro" id="IPR001680">
    <property type="entry name" value="WD40_rpt"/>
</dbReference>
<dbReference type="InterPro" id="IPR036322">
    <property type="entry name" value="WD40_repeat_dom_sf"/>
</dbReference>
<feature type="repeat" description="WD" evidence="4">
    <location>
        <begin position="183"/>
        <end position="205"/>
    </location>
</feature>
<dbReference type="PROSITE" id="PS50294">
    <property type="entry name" value="WD_REPEATS_REGION"/>
    <property type="match status" value="3"/>
</dbReference>
<dbReference type="SUPFAM" id="SSF50978">
    <property type="entry name" value="WD40 repeat-like"/>
    <property type="match status" value="2"/>
</dbReference>
<dbReference type="InterPro" id="IPR018247">
    <property type="entry name" value="EF_Hand_1_Ca_BS"/>
</dbReference>
<dbReference type="PROSITE" id="PS50222">
    <property type="entry name" value="EF_HAND_2"/>
    <property type="match status" value="2"/>
</dbReference>
<dbReference type="CDD" id="cd00200">
    <property type="entry name" value="WD40"/>
    <property type="match status" value="1"/>
</dbReference>
<dbReference type="PROSITE" id="PS50082">
    <property type="entry name" value="WD_REPEATS_2"/>
    <property type="match status" value="7"/>
</dbReference>
<dbReference type="AlphaFoldDB" id="A0AAU9ITE8"/>
<gene>
    <name evidence="6" type="ORF">BSTOLATCC_MIC15848</name>
</gene>
<evidence type="ECO:0000256" key="1">
    <source>
        <dbReference type="ARBA" id="ARBA00022574"/>
    </source>
</evidence>
<reference evidence="6" key="1">
    <citation type="submission" date="2021-09" db="EMBL/GenBank/DDBJ databases">
        <authorList>
            <consortium name="AG Swart"/>
            <person name="Singh M."/>
            <person name="Singh A."/>
            <person name="Seah K."/>
            <person name="Emmerich C."/>
        </authorList>
    </citation>
    <scope>NUCLEOTIDE SEQUENCE</scope>
    <source>
        <strain evidence="6">ATCC30299</strain>
    </source>
</reference>
<dbReference type="Pfam" id="PF00400">
    <property type="entry name" value="WD40"/>
    <property type="match status" value="8"/>
</dbReference>
<keyword evidence="2" id="KW-0677">Repeat</keyword>
<dbReference type="InterPro" id="IPR015943">
    <property type="entry name" value="WD40/YVTN_repeat-like_dom_sf"/>
</dbReference>
<feature type="repeat" description="WD" evidence="4">
    <location>
        <begin position="567"/>
        <end position="601"/>
    </location>
</feature>
<feature type="domain" description="EF-hand" evidence="5">
    <location>
        <begin position="99"/>
        <end position="134"/>
    </location>
</feature>
<proteinExistence type="predicted"/>
<evidence type="ECO:0000259" key="5">
    <source>
        <dbReference type="PROSITE" id="PS50222"/>
    </source>
</evidence>